<dbReference type="EMBL" id="AP019514">
    <property type="protein sequence ID" value="BBI59743.1"/>
    <property type="molecule type" value="Genomic_DNA"/>
</dbReference>
<evidence type="ECO:0000313" key="3">
    <source>
        <dbReference type="Proteomes" id="UP000320231"/>
    </source>
</evidence>
<reference evidence="1 3" key="1">
    <citation type="journal article" date="2019" name="Microbiol. Resour. Announc.">
        <title>Complete Genome Sequence of Halomonas sulfidaeris Strain Esulfide1 Isolated from a Metal Sulfide Rock at a Depth of 2,200 Meters, Obtained Using Nanopore Sequencing.</title>
        <authorList>
            <person name="Saito M."/>
            <person name="Nishigata A."/>
            <person name="Galipon J."/>
            <person name="Arakawa K."/>
        </authorList>
    </citation>
    <scope>NUCLEOTIDE SEQUENCE [LARGE SCALE GENOMIC DNA]</scope>
    <source>
        <strain evidence="1 3">ATCC BAA-803</strain>
    </source>
</reference>
<sequence>MGDKQDAKSRWLRALVARVGKNKAAVALANKTVRTAWAVLHRGQAYRQEFHESSALMAS</sequence>
<name>A0A455U3H9_9GAMM</name>
<accession>A0A455U3H9</accession>
<proteinExistence type="predicted"/>
<gene>
    <name evidence="1" type="ORF">HSBAA_10490</name>
    <name evidence="2" type="ORF">HSBAA_22800</name>
</gene>
<protein>
    <submittedName>
        <fullName evidence="1">Uncharacterized protein</fullName>
    </submittedName>
</protein>
<organism evidence="1 3">
    <name type="scientific">Vreelandella sulfidaeris</name>
    <dbReference type="NCBI Taxonomy" id="115553"/>
    <lineage>
        <taxon>Bacteria</taxon>
        <taxon>Pseudomonadati</taxon>
        <taxon>Pseudomonadota</taxon>
        <taxon>Gammaproteobacteria</taxon>
        <taxon>Oceanospirillales</taxon>
        <taxon>Halomonadaceae</taxon>
        <taxon>Vreelandella</taxon>
    </lineage>
</organism>
<dbReference type="KEGG" id="hsr:HSBAA_10490"/>
<evidence type="ECO:0000313" key="1">
    <source>
        <dbReference type="EMBL" id="BBI59743.1"/>
    </source>
</evidence>
<evidence type="ECO:0000313" key="2">
    <source>
        <dbReference type="EMBL" id="BBI60974.1"/>
    </source>
</evidence>
<dbReference type="AlphaFoldDB" id="A0A455U3H9"/>
<dbReference type="KEGG" id="hsr:HSBAA_22800"/>
<dbReference type="EMBL" id="AP019514">
    <property type="protein sequence ID" value="BBI60974.1"/>
    <property type="molecule type" value="Genomic_DNA"/>
</dbReference>
<dbReference type="Proteomes" id="UP000320231">
    <property type="component" value="Chromosome"/>
</dbReference>